<feature type="non-terminal residue" evidence="1">
    <location>
        <position position="1"/>
    </location>
</feature>
<dbReference type="AlphaFoldDB" id="A0A0P7CL43"/>
<gene>
    <name evidence="1" type="ORF">AOG27_20935</name>
</gene>
<reference evidence="1 2" key="1">
    <citation type="submission" date="2015-09" db="EMBL/GenBank/DDBJ databases">
        <title>Draft Genome Sequence of Pseudoalteromonas lipolytica UCD-48B.</title>
        <authorList>
            <person name="Krusor M."/>
            <person name="Coil D.A."/>
            <person name="Lang J.M."/>
            <person name="Eisen J.A."/>
            <person name="Alexiev A."/>
        </authorList>
    </citation>
    <scope>NUCLEOTIDE SEQUENCE [LARGE SCALE GENOMIC DNA]</scope>
    <source>
        <strain evidence="1 2">UCD-48B</strain>
    </source>
</reference>
<comment type="caution">
    <text evidence="1">The sequence shown here is derived from an EMBL/GenBank/DDBJ whole genome shotgun (WGS) entry which is preliminary data.</text>
</comment>
<organism evidence="1 2">
    <name type="scientific">Pseudoalteromonas lipolytica</name>
    <dbReference type="NCBI Taxonomy" id="570156"/>
    <lineage>
        <taxon>Bacteria</taxon>
        <taxon>Pseudomonadati</taxon>
        <taxon>Pseudomonadota</taxon>
        <taxon>Gammaproteobacteria</taxon>
        <taxon>Alteromonadales</taxon>
        <taxon>Pseudoalteromonadaceae</taxon>
        <taxon>Pseudoalteromonas</taxon>
    </lineage>
</organism>
<dbReference type="Proteomes" id="UP000050378">
    <property type="component" value="Unassembled WGS sequence"/>
</dbReference>
<proteinExistence type="predicted"/>
<accession>A0A0P7CL43</accession>
<dbReference type="EMBL" id="LJTC01000039">
    <property type="protein sequence ID" value="KPM74737.1"/>
    <property type="molecule type" value="Genomic_DNA"/>
</dbReference>
<evidence type="ECO:0000313" key="2">
    <source>
        <dbReference type="Proteomes" id="UP000050378"/>
    </source>
</evidence>
<sequence>GQHLQPVEAIPRGELRRDRQFAVHLGRIFGLGIGQLIDAHQLEAELVRPVATRLRTLYRRLGQAITGGIEVAGILTNQLHILRRHQGAQHRLGGKQEQIPLLGGKAGVIDVDAVVHAQGPGGVAIAPEVGDVVACQLLEFRPTQSKHQGVAHMEEVALGTAQHQRRQRSDVTALCHLTALAVGPGIEGAQYPGRRCLDVPMVGGGVVVGEEAAHAEVPGLLGHAVAQGGIADQRTGPFGVELGRL</sequence>
<name>A0A0P7CL43_9GAMM</name>
<evidence type="ECO:0000313" key="1">
    <source>
        <dbReference type="EMBL" id="KPM74737.1"/>
    </source>
</evidence>
<protein>
    <submittedName>
        <fullName evidence="1">Uncharacterized protein</fullName>
    </submittedName>
</protein>
<feature type="non-terminal residue" evidence="1">
    <location>
        <position position="245"/>
    </location>
</feature>